<proteinExistence type="predicted"/>
<feature type="domain" description="Amine oxidase" evidence="1">
    <location>
        <begin position="94"/>
        <end position="549"/>
    </location>
</feature>
<dbReference type="Proteomes" id="UP000006753">
    <property type="component" value="Unassembled WGS sequence"/>
</dbReference>
<name>K1Y874_MARBU</name>
<dbReference type="InterPro" id="IPR002937">
    <property type="entry name" value="Amino_oxidase"/>
</dbReference>
<dbReference type="AlphaFoldDB" id="K1Y874"/>
<dbReference type="GO" id="GO:0003682">
    <property type="term" value="F:chromatin binding"/>
    <property type="evidence" value="ECO:0007669"/>
    <property type="project" value="TreeGrafter"/>
</dbReference>
<evidence type="ECO:0000259" key="1">
    <source>
        <dbReference type="Pfam" id="PF01593"/>
    </source>
</evidence>
<dbReference type="GO" id="GO:0050660">
    <property type="term" value="F:flavin adenine dinucleotide binding"/>
    <property type="evidence" value="ECO:0007669"/>
    <property type="project" value="TreeGrafter"/>
</dbReference>
<dbReference type="OrthoDB" id="5046242at2759"/>
<evidence type="ECO:0000313" key="3">
    <source>
        <dbReference type="Proteomes" id="UP000006753"/>
    </source>
</evidence>
<dbReference type="Pfam" id="PF01593">
    <property type="entry name" value="Amino_oxidase"/>
    <property type="match status" value="1"/>
</dbReference>
<dbReference type="Gene3D" id="3.90.660.10">
    <property type="match status" value="1"/>
</dbReference>
<dbReference type="InParanoid" id="K1Y874"/>
<dbReference type="GO" id="GO:0016491">
    <property type="term" value="F:oxidoreductase activity"/>
    <property type="evidence" value="ECO:0007669"/>
    <property type="project" value="InterPro"/>
</dbReference>
<sequence>MSHTLLSNRSSSRIYQDLISCQRPRRNYTDESTQKLIMDSHVKVDKFSIAADKRRFYKNKACCSQMASHAKPAQVRPKAHSKKRPTVCIVGAGISGLRCADILLKQGFDVSILEARDRIGGRVHQTPLLSGQLVDLGANWIHGTDNNPILDLVKETNTATHDWGDGFNVFDENGKFLENGKSLNETLWGFIVEAFKYSASNSTTIDPKLSLYDFFAEKIQDIFPGSEEAKQSKTLMQMAEMWGAFVGSPVQKQSLKFFWLEECIDGENLFCAGTYQKVLATIAKPALDGAKLKLSTKVTSVASGFEKVSVQTDNGYSLDFDEVVITCPLGWLKKNKAVFQPELPARFTQAADAIGYGSLEKVYVTFPRAFWLGSADYPDTKPFTGFAQWLAPQYAKDTNPKGWNQEVVDMATLPNSCAHPTLLFYLFGDQSETFATELTARPSQKERDEYLTKFFKPYYSLLPHYNAESKDCVPVQCLATTWVADDLAGNGSYTTMRTGLEDADKHIEVMREGLPGRGVWFAGEHTAPFVALGTVTGAYWSGEAVAKRIAGSYGMYEDVDS</sequence>
<dbReference type="SUPFAM" id="SSF54373">
    <property type="entry name" value="FAD-linked reductases, C-terminal domain"/>
    <property type="match status" value="1"/>
</dbReference>
<dbReference type="SUPFAM" id="SSF51905">
    <property type="entry name" value="FAD/NAD(P)-binding domain"/>
    <property type="match status" value="1"/>
</dbReference>
<gene>
    <name evidence="2" type="ORF">MBM_00472</name>
</gene>
<dbReference type="STRING" id="1072389.K1Y874"/>
<reference evidence="2 3" key="1">
    <citation type="journal article" date="2012" name="BMC Genomics">
        <title>Sequencing the genome of Marssonina brunnea reveals fungus-poplar co-evolution.</title>
        <authorList>
            <person name="Zhu S."/>
            <person name="Cao Y.-Z."/>
            <person name="Jiang C."/>
            <person name="Tan B.-Y."/>
            <person name="Wang Z."/>
            <person name="Feng S."/>
            <person name="Zhang L."/>
            <person name="Su X.-H."/>
            <person name="Brejova B."/>
            <person name="Vinar T."/>
            <person name="Xu M."/>
            <person name="Wang M.-X."/>
            <person name="Zhang S.-G."/>
            <person name="Huang M.-R."/>
            <person name="Wu R."/>
            <person name="Zhou Y."/>
        </authorList>
    </citation>
    <scope>NUCLEOTIDE SEQUENCE [LARGE SCALE GENOMIC DNA]</scope>
    <source>
        <strain evidence="2 3">MB_m1</strain>
    </source>
</reference>
<dbReference type="EMBL" id="JH921428">
    <property type="protein sequence ID" value="EKD21359.1"/>
    <property type="molecule type" value="Genomic_DNA"/>
</dbReference>
<dbReference type="Gene3D" id="3.50.50.60">
    <property type="entry name" value="FAD/NAD(P)-binding domain"/>
    <property type="match status" value="1"/>
</dbReference>
<dbReference type="HOGENOM" id="CLU_004498_7_1_1"/>
<dbReference type="PANTHER" id="PTHR10742:SF414">
    <property type="entry name" value="CONTAINING AMINE OXIDASE, PUTATIVE (AFU_ORTHOLOGUE AFUA_3G12150)-RELATED"/>
    <property type="match status" value="1"/>
</dbReference>
<dbReference type="PRINTS" id="PR00419">
    <property type="entry name" value="ADXRDTASE"/>
</dbReference>
<protein>
    <submittedName>
        <fullName evidence="2">Flavin containing amine oxidoreductase</fullName>
    </submittedName>
</protein>
<dbReference type="PANTHER" id="PTHR10742">
    <property type="entry name" value="FLAVIN MONOAMINE OXIDASE"/>
    <property type="match status" value="1"/>
</dbReference>
<accession>K1Y874</accession>
<organism evidence="2 3">
    <name type="scientific">Marssonina brunnea f. sp. multigermtubi (strain MB_m1)</name>
    <name type="common">Marssonina leaf spot fungus</name>
    <dbReference type="NCBI Taxonomy" id="1072389"/>
    <lineage>
        <taxon>Eukaryota</taxon>
        <taxon>Fungi</taxon>
        <taxon>Dikarya</taxon>
        <taxon>Ascomycota</taxon>
        <taxon>Pezizomycotina</taxon>
        <taxon>Leotiomycetes</taxon>
        <taxon>Helotiales</taxon>
        <taxon>Drepanopezizaceae</taxon>
        <taxon>Drepanopeziza</taxon>
    </lineage>
</organism>
<dbReference type="InterPro" id="IPR050281">
    <property type="entry name" value="Flavin_monoamine_oxidase"/>
</dbReference>
<dbReference type="eggNOG" id="KOG0029">
    <property type="taxonomic scope" value="Eukaryota"/>
</dbReference>
<dbReference type="OMA" id="YVTFPRA"/>
<dbReference type="GO" id="GO:0006338">
    <property type="term" value="P:chromatin remodeling"/>
    <property type="evidence" value="ECO:0007669"/>
    <property type="project" value="TreeGrafter"/>
</dbReference>
<evidence type="ECO:0000313" key="2">
    <source>
        <dbReference type="EMBL" id="EKD21359.1"/>
    </source>
</evidence>
<dbReference type="InterPro" id="IPR036188">
    <property type="entry name" value="FAD/NAD-bd_sf"/>
</dbReference>
<dbReference type="KEGG" id="mbe:MBM_00472"/>
<keyword evidence="3" id="KW-1185">Reference proteome</keyword>